<comment type="caution">
    <text evidence="2">The sequence shown here is derived from an EMBL/GenBank/DDBJ whole genome shotgun (WGS) entry which is preliminary data.</text>
</comment>
<reference evidence="2 3" key="1">
    <citation type="submission" date="2023-02" db="EMBL/GenBank/DDBJ databases">
        <title>LHISI_Scaffold_Assembly.</title>
        <authorList>
            <person name="Stuart O.P."/>
            <person name="Cleave R."/>
            <person name="Magrath M.J.L."/>
            <person name="Mikheyev A.S."/>
        </authorList>
    </citation>
    <scope>NUCLEOTIDE SEQUENCE [LARGE SCALE GENOMIC DNA]</scope>
    <source>
        <strain evidence="2">Daus_M_001</strain>
        <tissue evidence="2">Leg muscle</tissue>
    </source>
</reference>
<feature type="region of interest" description="Disordered" evidence="1">
    <location>
        <begin position="1"/>
        <end position="38"/>
    </location>
</feature>
<dbReference type="Proteomes" id="UP001159363">
    <property type="component" value="Chromosome 2"/>
</dbReference>
<organism evidence="2 3">
    <name type="scientific">Dryococelus australis</name>
    <dbReference type="NCBI Taxonomy" id="614101"/>
    <lineage>
        <taxon>Eukaryota</taxon>
        <taxon>Metazoa</taxon>
        <taxon>Ecdysozoa</taxon>
        <taxon>Arthropoda</taxon>
        <taxon>Hexapoda</taxon>
        <taxon>Insecta</taxon>
        <taxon>Pterygota</taxon>
        <taxon>Neoptera</taxon>
        <taxon>Polyneoptera</taxon>
        <taxon>Phasmatodea</taxon>
        <taxon>Verophasmatodea</taxon>
        <taxon>Anareolatae</taxon>
        <taxon>Phasmatidae</taxon>
        <taxon>Eurycanthinae</taxon>
        <taxon>Dryococelus</taxon>
    </lineage>
</organism>
<evidence type="ECO:0000313" key="2">
    <source>
        <dbReference type="EMBL" id="KAJ8893867.1"/>
    </source>
</evidence>
<feature type="compositionally biased region" description="Polar residues" evidence="1">
    <location>
        <begin position="20"/>
        <end position="36"/>
    </location>
</feature>
<accession>A0ABQ9IB28</accession>
<evidence type="ECO:0000256" key="1">
    <source>
        <dbReference type="SAM" id="MobiDB-lite"/>
    </source>
</evidence>
<sequence length="124" mass="14071">MQKWLPREGVPTGEYAPRFINTSEKLGPSHTTNDQKSGYARGNKYEQCMANLTLTVNLPIPYSTCARSRENRLPSQTEFLPADTTPASKYSRHCHTEELRHQIVQAFQQMKNDSGLLERICGSL</sequence>
<protein>
    <submittedName>
        <fullName evidence="2">Uncharacterized protein</fullName>
    </submittedName>
</protein>
<dbReference type="EMBL" id="JARBHB010000002">
    <property type="protein sequence ID" value="KAJ8893867.1"/>
    <property type="molecule type" value="Genomic_DNA"/>
</dbReference>
<gene>
    <name evidence="2" type="ORF">PR048_006468</name>
</gene>
<keyword evidence="3" id="KW-1185">Reference proteome</keyword>
<evidence type="ECO:0000313" key="3">
    <source>
        <dbReference type="Proteomes" id="UP001159363"/>
    </source>
</evidence>
<proteinExistence type="predicted"/>
<name>A0ABQ9IB28_9NEOP</name>